<dbReference type="Proteomes" id="UP000509367">
    <property type="component" value="Chromosome"/>
</dbReference>
<dbReference type="KEGG" id="orm:HTY61_01470"/>
<feature type="domain" description="Lysozyme inhibitor LprI-like N-terminal" evidence="1">
    <location>
        <begin position="219"/>
        <end position="303"/>
    </location>
</feature>
<evidence type="ECO:0000313" key="2">
    <source>
        <dbReference type="EMBL" id="QKV17228.1"/>
    </source>
</evidence>
<protein>
    <submittedName>
        <fullName evidence="2">DUF1311 domain-containing protein</fullName>
    </submittedName>
</protein>
<evidence type="ECO:0000259" key="1">
    <source>
        <dbReference type="Pfam" id="PF07007"/>
    </source>
</evidence>
<organism evidence="2 3">
    <name type="scientific">Oricola thermophila</name>
    <dbReference type="NCBI Taxonomy" id="2742145"/>
    <lineage>
        <taxon>Bacteria</taxon>
        <taxon>Pseudomonadati</taxon>
        <taxon>Pseudomonadota</taxon>
        <taxon>Alphaproteobacteria</taxon>
        <taxon>Hyphomicrobiales</taxon>
        <taxon>Ahrensiaceae</taxon>
        <taxon>Oricola</taxon>
    </lineage>
</organism>
<name>A0A6N1V931_9HYPH</name>
<dbReference type="InterPro" id="IPR009739">
    <property type="entry name" value="LprI-like_N"/>
</dbReference>
<gene>
    <name evidence="2" type="ORF">HTY61_01470</name>
</gene>
<dbReference type="EMBL" id="CP054836">
    <property type="protein sequence ID" value="QKV17228.1"/>
    <property type="molecule type" value="Genomic_DNA"/>
</dbReference>
<sequence length="314" mass="36228">MPSNTIDQIVEWKERRGRPRLGIELSNEIERLRTEWHSVKDVAASLSDFIPCRIVTVLEIFIREAIRELVDSGSPYTERAEKLTKGTRIDFLFLINTHEKKLSIGDIVSHSISTHSFDRILATFEELIPDFKGGLTRAHERWTDDQETWPLPPIIKDFDLMAAQLARVLWVRHIVVHELPREQPYEIDELDGFLDATQQFIQATDWLIVERLKGSIPRTQMQMNVVAKATLDERLKHLDEIVTQVANDEDVDPLLLAENQSKWAAYADSKADLRASLVKGGSMYPMLWASAKLEAVEARIHELQWWLDRKEGDL</sequence>
<evidence type="ECO:0000313" key="3">
    <source>
        <dbReference type="Proteomes" id="UP000509367"/>
    </source>
</evidence>
<dbReference type="AlphaFoldDB" id="A0A6N1V931"/>
<dbReference type="Pfam" id="PF07007">
    <property type="entry name" value="LprI"/>
    <property type="match status" value="1"/>
</dbReference>
<proteinExistence type="predicted"/>
<reference evidence="2 3" key="1">
    <citation type="submission" date="2020-06" db="EMBL/GenBank/DDBJ databases">
        <title>Oricola thermophila sp. nov. isolated from a tidal sediments.</title>
        <authorList>
            <person name="Kwon K.K."/>
            <person name="Yang S.-H."/>
            <person name="Park M.-J."/>
        </authorList>
    </citation>
    <scope>NUCLEOTIDE SEQUENCE [LARGE SCALE GENOMIC DNA]</scope>
    <source>
        <strain evidence="2 3">MEBiC13590</strain>
    </source>
</reference>
<dbReference type="RefSeq" id="WP_175275124.1">
    <property type="nucleotide sequence ID" value="NZ_CP054836.1"/>
</dbReference>
<dbReference type="Gene3D" id="1.20.1270.180">
    <property type="match status" value="1"/>
</dbReference>
<keyword evidence="3" id="KW-1185">Reference proteome</keyword>
<accession>A0A6N1V931</accession>